<feature type="compositionally biased region" description="Pro residues" evidence="3">
    <location>
        <begin position="76"/>
        <end position="89"/>
    </location>
</feature>
<evidence type="ECO:0000256" key="2">
    <source>
        <dbReference type="ARBA" id="ARBA00022803"/>
    </source>
</evidence>
<feature type="region of interest" description="Disordered" evidence="3">
    <location>
        <begin position="49"/>
        <end position="114"/>
    </location>
</feature>
<keyword evidence="2" id="KW-0802">TPR repeat</keyword>
<feature type="compositionally biased region" description="Basic and acidic residues" evidence="3">
    <location>
        <begin position="251"/>
        <end position="261"/>
    </location>
</feature>
<dbReference type="Proteomes" id="UP001165060">
    <property type="component" value="Unassembled WGS sequence"/>
</dbReference>
<name>A0ABQ6N054_9STRA</name>
<evidence type="ECO:0000256" key="3">
    <source>
        <dbReference type="SAM" id="MobiDB-lite"/>
    </source>
</evidence>
<dbReference type="SUPFAM" id="SSF48452">
    <property type="entry name" value="TPR-like"/>
    <property type="match status" value="1"/>
</dbReference>
<proteinExistence type="predicted"/>
<feature type="compositionally biased region" description="Pro residues" evidence="3">
    <location>
        <begin position="51"/>
        <end position="68"/>
    </location>
</feature>
<feature type="compositionally biased region" description="Low complexity" evidence="3">
    <location>
        <begin position="269"/>
        <end position="284"/>
    </location>
</feature>
<dbReference type="Gene3D" id="1.25.40.10">
    <property type="entry name" value="Tetratricopeptide repeat domain"/>
    <property type="match status" value="1"/>
</dbReference>
<evidence type="ECO:0000313" key="4">
    <source>
        <dbReference type="EMBL" id="GMI36355.1"/>
    </source>
</evidence>
<dbReference type="PANTHER" id="PTHR45883">
    <property type="entry name" value="HSC70-INTERACTING PROTEIN"/>
    <property type="match status" value="1"/>
</dbReference>
<keyword evidence="5" id="KW-1185">Reference proteome</keyword>
<reference evidence="4 5" key="1">
    <citation type="journal article" date="2023" name="Commun. Biol.">
        <title>Genome analysis of Parmales, the sister group of diatoms, reveals the evolutionary specialization of diatoms from phago-mixotrophs to photoautotrophs.</title>
        <authorList>
            <person name="Ban H."/>
            <person name="Sato S."/>
            <person name="Yoshikawa S."/>
            <person name="Yamada K."/>
            <person name="Nakamura Y."/>
            <person name="Ichinomiya M."/>
            <person name="Sato N."/>
            <person name="Blanc-Mathieu R."/>
            <person name="Endo H."/>
            <person name="Kuwata A."/>
            <person name="Ogata H."/>
        </authorList>
    </citation>
    <scope>NUCLEOTIDE SEQUENCE [LARGE SCALE GENOMIC DNA]</scope>
</reference>
<gene>
    <name evidence="4" type="ORF">TeGR_g6610</name>
</gene>
<feature type="region of interest" description="Disordered" evidence="3">
    <location>
        <begin position="333"/>
        <end position="374"/>
    </location>
</feature>
<evidence type="ECO:0008006" key="6">
    <source>
        <dbReference type="Google" id="ProtNLM"/>
    </source>
</evidence>
<keyword evidence="1" id="KW-0677">Repeat</keyword>
<protein>
    <recommendedName>
        <fullName evidence="6">STI1 domain-containing protein</fullName>
    </recommendedName>
</protein>
<dbReference type="InterPro" id="IPR011990">
    <property type="entry name" value="TPR-like_helical_dom_sf"/>
</dbReference>
<feature type="compositionally biased region" description="Gly residues" evidence="3">
    <location>
        <begin position="344"/>
        <end position="360"/>
    </location>
</feature>
<feature type="compositionally biased region" description="Basic and acidic residues" evidence="3">
    <location>
        <begin position="99"/>
        <end position="109"/>
    </location>
</feature>
<sequence>MSSPMPGNIELAIEALVLVLEEPNMAEHPSFPILRDLCAAVAKRETAYVPPQAPAPPATAPQRTPQPSPLFTEPPSFSPPPSPSPPPPADDGLLEPEEEKPPPAFKDDPAAEALDDGDWNAYQKEVQDGKSRASAAGTSPAEAVEALTSALAAEASLGQLSALTYARRSAALLSCGRVLAAQLDADAALALNGDSALGLRASGAALRARGRYEEAYESLAAAQAIDYSLAAEEMMGEIEGRVREIRGREVKRRNSEADERLRGRKARAQKAAAPPAGDPAGDPLAGLSEAGRAKLAALMAGGAPPSMEVLMGLLSDPELAPIVSKMMGGMDGGEAPRNPFDEAGVGGGCGEECGDECGGGESDESDGSMPDLVD</sequence>
<evidence type="ECO:0000256" key="1">
    <source>
        <dbReference type="ARBA" id="ARBA00022737"/>
    </source>
</evidence>
<comment type="caution">
    <text evidence="4">The sequence shown here is derived from an EMBL/GenBank/DDBJ whole genome shotgun (WGS) entry which is preliminary data.</text>
</comment>
<accession>A0ABQ6N054</accession>
<feature type="region of interest" description="Disordered" evidence="3">
    <location>
        <begin position="251"/>
        <end position="284"/>
    </location>
</feature>
<dbReference type="PANTHER" id="PTHR45883:SF2">
    <property type="entry name" value="HSC70-INTERACTING PROTEIN"/>
    <property type="match status" value="1"/>
</dbReference>
<evidence type="ECO:0000313" key="5">
    <source>
        <dbReference type="Proteomes" id="UP001165060"/>
    </source>
</evidence>
<organism evidence="4 5">
    <name type="scientific">Tetraparma gracilis</name>
    <dbReference type="NCBI Taxonomy" id="2962635"/>
    <lineage>
        <taxon>Eukaryota</taxon>
        <taxon>Sar</taxon>
        <taxon>Stramenopiles</taxon>
        <taxon>Ochrophyta</taxon>
        <taxon>Bolidophyceae</taxon>
        <taxon>Parmales</taxon>
        <taxon>Triparmaceae</taxon>
        <taxon>Tetraparma</taxon>
    </lineage>
</organism>
<dbReference type="EMBL" id="BRYB01000726">
    <property type="protein sequence ID" value="GMI36355.1"/>
    <property type="molecule type" value="Genomic_DNA"/>
</dbReference>